<reference evidence="3" key="1">
    <citation type="journal article" date="2019" name="Int. J. Syst. Evol. Microbiol.">
        <title>The Global Catalogue of Microorganisms (GCM) 10K type strain sequencing project: providing services to taxonomists for standard genome sequencing and annotation.</title>
        <authorList>
            <consortium name="The Broad Institute Genomics Platform"/>
            <consortium name="The Broad Institute Genome Sequencing Center for Infectious Disease"/>
            <person name="Wu L."/>
            <person name="Ma J."/>
        </authorList>
    </citation>
    <scope>NUCLEOTIDE SEQUENCE [LARGE SCALE GENOMIC DNA]</scope>
    <source>
        <strain evidence="3">JCM 17923</strain>
    </source>
</reference>
<dbReference type="Proteomes" id="UP001501153">
    <property type="component" value="Unassembled WGS sequence"/>
</dbReference>
<gene>
    <name evidence="2" type="ORF">GCM10023185_05300</name>
</gene>
<keyword evidence="3" id="KW-1185">Reference proteome</keyword>
<feature type="compositionally biased region" description="Basic residues" evidence="1">
    <location>
        <begin position="108"/>
        <end position="122"/>
    </location>
</feature>
<name>A0ABP8I0M8_9BACT</name>
<feature type="region of interest" description="Disordered" evidence="1">
    <location>
        <begin position="66"/>
        <end position="131"/>
    </location>
</feature>
<evidence type="ECO:0000256" key="1">
    <source>
        <dbReference type="SAM" id="MobiDB-lite"/>
    </source>
</evidence>
<proteinExistence type="predicted"/>
<dbReference type="RefSeq" id="WP_345233545.1">
    <property type="nucleotide sequence ID" value="NZ_BAABGZ010000008.1"/>
</dbReference>
<accession>A0ABP8I0M8</accession>
<dbReference type="EMBL" id="BAABGZ010000008">
    <property type="protein sequence ID" value="GAA4348926.1"/>
    <property type="molecule type" value="Genomic_DNA"/>
</dbReference>
<evidence type="ECO:0000313" key="2">
    <source>
        <dbReference type="EMBL" id="GAA4348926.1"/>
    </source>
</evidence>
<protein>
    <submittedName>
        <fullName evidence="2">Uncharacterized protein</fullName>
    </submittedName>
</protein>
<sequence length="131" mass="13699">MGKGKKKHSNKETVSGDLLDAAVLSVKKFRKVTREIGKLSTGQKLLGGAALVAAGLLYLVVQDVESEDKGPSGVSAATDRLPEAKAEATDEVKADEPTPAKQPDAPRKSRKSPKSSKSHSGSRKSTDSSGE</sequence>
<evidence type="ECO:0000313" key="3">
    <source>
        <dbReference type="Proteomes" id="UP001501153"/>
    </source>
</evidence>
<organism evidence="2 3">
    <name type="scientific">Hymenobacter saemangeumensis</name>
    <dbReference type="NCBI Taxonomy" id="1084522"/>
    <lineage>
        <taxon>Bacteria</taxon>
        <taxon>Pseudomonadati</taxon>
        <taxon>Bacteroidota</taxon>
        <taxon>Cytophagia</taxon>
        <taxon>Cytophagales</taxon>
        <taxon>Hymenobacteraceae</taxon>
        <taxon>Hymenobacter</taxon>
    </lineage>
</organism>
<comment type="caution">
    <text evidence="2">The sequence shown here is derived from an EMBL/GenBank/DDBJ whole genome shotgun (WGS) entry which is preliminary data.</text>
</comment>
<feature type="compositionally biased region" description="Basic and acidic residues" evidence="1">
    <location>
        <begin position="80"/>
        <end position="98"/>
    </location>
</feature>